<evidence type="ECO:0000313" key="1">
    <source>
        <dbReference type="EMBL" id="QEG01923.1"/>
    </source>
</evidence>
<dbReference type="SUPFAM" id="SSF50952">
    <property type="entry name" value="Soluble quinoprotein glucose dehydrogenase"/>
    <property type="match status" value="1"/>
</dbReference>
<sequence>MPKSTPARRDIQIESEHVEISALTACYNRRVLDAFGFGQAFWVVSDDTVAHRSVALLGRQTRDHKDAGTDSPDAWSIVRLKTRLSKHSTDKETDDPECVARVGGWIYVFGSHFGSKSGPLEPERHFVARFNESLVRIKGNKLKTEMDVCRVPFALHRAINDAIAQRDIELIPEGRQVLANYIRATIAAYEDEKPKWRRRLHHSDRPINIEGTAFLPNGRLLVGLRYPVTSEGNPILVEIDGIDRLFEKRGVKRFGRLKATRVFVLENVGNPDQPAGIRAMIQRGHTVYAVSGDLDSAPDESQVLADHPAGFEAPNRYHVFEIPEGPDYGVAHIKVDTKLTFEDQDNIEGIAVTDDGLVWLAHDRDETIHLTVLER</sequence>
<protein>
    <submittedName>
        <fullName evidence="1">Uncharacterized protein</fullName>
    </submittedName>
</protein>
<keyword evidence="2" id="KW-1185">Reference proteome</keyword>
<dbReference type="RefSeq" id="WP_147870937.1">
    <property type="nucleotide sequence ID" value="NZ_CP036264.1"/>
</dbReference>
<evidence type="ECO:0000313" key="2">
    <source>
        <dbReference type="Proteomes" id="UP000321353"/>
    </source>
</evidence>
<dbReference type="AlphaFoldDB" id="A0A5B9MKU8"/>
<name>A0A5B9MKU8_9BACT</name>
<reference evidence="1 2" key="1">
    <citation type="submission" date="2019-02" db="EMBL/GenBank/DDBJ databases">
        <title>Planctomycetal bacteria perform biofilm scaping via a novel small molecule.</title>
        <authorList>
            <person name="Jeske O."/>
            <person name="Boedeker C."/>
            <person name="Wiegand S."/>
            <person name="Breitling P."/>
            <person name="Kallscheuer N."/>
            <person name="Jogler M."/>
            <person name="Rohde M."/>
            <person name="Petersen J."/>
            <person name="Medema M.H."/>
            <person name="Surup F."/>
            <person name="Jogler C."/>
        </authorList>
    </citation>
    <scope>NUCLEOTIDE SEQUENCE [LARGE SCALE GENOMIC DNA]</scope>
    <source>
        <strain evidence="1 2">Mal15</strain>
    </source>
</reference>
<accession>A0A5B9MKU8</accession>
<organism evidence="1 2">
    <name type="scientific">Stieleria maiorica</name>
    <dbReference type="NCBI Taxonomy" id="2795974"/>
    <lineage>
        <taxon>Bacteria</taxon>
        <taxon>Pseudomonadati</taxon>
        <taxon>Planctomycetota</taxon>
        <taxon>Planctomycetia</taxon>
        <taxon>Pirellulales</taxon>
        <taxon>Pirellulaceae</taxon>
        <taxon>Stieleria</taxon>
    </lineage>
</organism>
<proteinExistence type="predicted"/>
<dbReference type="InterPro" id="IPR011041">
    <property type="entry name" value="Quinoprot_gluc/sorb_DH_b-prop"/>
</dbReference>
<gene>
    <name evidence="1" type="ORF">Mal15_60040</name>
</gene>
<dbReference type="KEGG" id="smam:Mal15_60040"/>
<dbReference type="EMBL" id="CP036264">
    <property type="protein sequence ID" value="QEG01923.1"/>
    <property type="molecule type" value="Genomic_DNA"/>
</dbReference>
<dbReference type="Proteomes" id="UP000321353">
    <property type="component" value="Chromosome"/>
</dbReference>